<keyword evidence="6 9" id="KW-0560">Oxidoreductase</keyword>
<evidence type="ECO:0000256" key="3">
    <source>
        <dbReference type="ARBA" id="ARBA00022642"/>
    </source>
</evidence>
<comment type="subcellular location">
    <subcellularLocation>
        <location evidence="9">Mitochondrion</location>
    </subcellularLocation>
</comment>
<keyword evidence="9" id="KW-0496">Mitochondrion</keyword>
<comment type="pathway">
    <text evidence="9">Cofactor biosynthesis; NAD(+) biosynthesis; quinolinate from L-kynurenine: step 1/3.</text>
</comment>
<dbReference type="PRINTS" id="PR00420">
    <property type="entry name" value="RNGMNOXGNASE"/>
</dbReference>
<evidence type="ECO:0000256" key="1">
    <source>
        <dbReference type="ARBA" id="ARBA00001974"/>
    </source>
</evidence>
<comment type="function">
    <text evidence="9">Catalyzes the hydroxylation of L-kynurenine (L-Kyn) to form 3-hydroxy-L-kynurenine (L-3OHKyn). Required for synthesis of quinolinic acid.</text>
</comment>
<dbReference type="HAMAP" id="MF_01971">
    <property type="entry name" value="Kynurenine_monooxygenase"/>
    <property type="match status" value="1"/>
</dbReference>
<accession>A0ABM1DTF5</accession>
<feature type="domain" description="FAD-binding" evidence="10">
    <location>
        <begin position="9"/>
        <end position="323"/>
    </location>
</feature>
<evidence type="ECO:0000256" key="8">
    <source>
        <dbReference type="ARBA" id="ARBA00047818"/>
    </source>
</evidence>
<dbReference type="SUPFAM" id="SSF51905">
    <property type="entry name" value="FAD/NAD(P)-binding domain"/>
    <property type="match status" value="1"/>
</dbReference>
<evidence type="ECO:0000256" key="6">
    <source>
        <dbReference type="ARBA" id="ARBA00023002"/>
    </source>
</evidence>
<dbReference type="InterPro" id="IPR027545">
    <property type="entry name" value="Kynurenine_monooxygenase"/>
</dbReference>
<evidence type="ECO:0000313" key="12">
    <source>
        <dbReference type="RefSeq" id="XP_014663226.1"/>
    </source>
</evidence>
<keyword evidence="11" id="KW-1185">Reference proteome</keyword>
<organism evidence="11 12">
    <name type="scientific">Priapulus caudatus</name>
    <name type="common">Priapulid worm</name>
    <dbReference type="NCBI Taxonomy" id="37621"/>
    <lineage>
        <taxon>Eukaryota</taxon>
        <taxon>Metazoa</taxon>
        <taxon>Ecdysozoa</taxon>
        <taxon>Scalidophora</taxon>
        <taxon>Priapulida</taxon>
        <taxon>Priapulimorpha</taxon>
        <taxon>Priapulimorphida</taxon>
        <taxon>Priapulidae</taxon>
        <taxon>Priapulus</taxon>
    </lineage>
</organism>
<dbReference type="PANTHER" id="PTHR46028:SF2">
    <property type="entry name" value="KYNURENINE 3-MONOOXYGENASE"/>
    <property type="match status" value="1"/>
</dbReference>
<dbReference type="Proteomes" id="UP000695022">
    <property type="component" value="Unplaced"/>
</dbReference>
<evidence type="ECO:0000256" key="9">
    <source>
        <dbReference type="HAMAP-Rule" id="MF_03018"/>
    </source>
</evidence>
<dbReference type="Pfam" id="PF01494">
    <property type="entry name" value="FAD_binding_3"/>
    <property type="match status" value="1"/>
</dbReference>
<evidence type="ECO:0000256" key="4">
    <source>
        <dbReference type="ARBA" id="ARBA00022827"/>
    </source>
</evidence>
<keyword evidence="7 9" id="KW-0503">Monooxygenase</keyword>
<evidence type="ECO:0000256" key="2">
    <source>
        <dbReference type="ARBA" id="ARBA00022630"/>
    </source>
</evidence>
<keyword evidence="4 9" id="KW-0274">FAD</keyword>
<proteinExistence type="inferred from homology"/>
<sequence length="460" mass="53238">MASKETKHSIAVVGGGLVGSLNTCFLAKRGFEVHLYEYREDIRTLEHVQGKSINLALAERGRHALRKLGIEPRLISTGIPMYSRMIHDLDGKTRVIPYGQQHQYNLSMDRRKLNEDLLTQAESFPNVHLYFGYKLVSCDFETNNMTFERPDGTTESASADFIIGCDGAHSTLRSQMMKRAMFNYSQEYIPHAYKEICLRPLNGQFAMEVNHLHIWPRSKFMLIALPNQDKTFTCTVFMPWDNFSVIKSEEECIQFFNEMFPDFIKLMGEKNLLLDYFQLPPQPLISVKCYPYHIGSSAVIMGDAAHAMVPFHGQGMNCGFEDCLVFDNILETTGNNFEKAIVEFTQMRNKDAAAICDLSMRNYLEMRDHVNHVSYLLRKKLDNLLHFVCKNKWIPLYSMVMYTNIPYHKCVEYREWQDKVLDRSNTVLKVAMVTGGGILLWKNWSNIMNFIDDFAYKIKH</sequence>
<keyword evidence="2 9" id="KW-0285">Flavoprotein</keyword>
<gene>
    <name evidence="12" type="primary">LOC106805945</name>
    <name evidence="9" type="synonym">KMO</name>
</gene>
<dbReference type="InterPro" id="IPR036188">
    <property type="entry name" value="FAD/NAD-bd_sf"/>
</dbReference>
<dbReference type="GeneID" id="106805945"/>
<evidence type="ECO:0000256" key="7">
    <source>
        <dbReference type="ARBA" id="ARBA00023033"/>
    </source>
</evidence>
<evidence type="ECO:0000259" key="10">
    <source>
        <dbReference type="Pfam" id="PF01494"/>
    </source>
</evidence>
<evidence type="ECO:0000313" key="11">
    <source>
        <dbReference type="Proteomes" id="UP000695022"/>
    </source>
</evidence>
<name>A0ABM1DTF5_PRICU</name>
<keyword evidence="5 9" id="KW-0521">NADP</keyword>
<comment type="cofactor">
    <cofactor evidence="1 9">
        <name>FAD</name>
        <dbReference type="ChEBI" id="CHEBI:57692"/>
    </cofactor>
</comment>
<protein>
    <recommendedName>
        <fullName evidence="9">Kynurenine 3-monooxygenase</fullName>
        <ecNumber evidence="9">1.14.13.9</ecNumber>
    </recommendedName>
    <alternativeName>
        <fullName evidence="9">Kynurenine 3-hydroxylase</fullName>
    </alternativeName>
</protein>
<dbReference type="EC" id="1.14.13.9" evidence="9"/>
<comment type="similarity">
    <text evidence="9">Belongs to the aromatic-ring hydroxylase family. KMO subfamily.</text>
</comment>
<keyword evidence="3 9" id="KW-0662">Pyridine nucleotide biosynthesis</keyword>
<evidence type="ECO:0000256" key="5">
    <source>
        <dbReference type="ARBA" id="ARBA00022857"/>
    </source>
</evidence>
<dbReference type="Gene3D" id="3.50.50.60">
    <property type="entry name" value="FAD/NAD(P)-binding domain"/>
    <property type="match status" value="1"/>
</dbReference>
<dbReference type="InterPro" id="IPR002938">
    <property type="entry name" value="FAD-bd"/>
</dbReference>
<dbReference type="PANTHER" id="PTHR46028">
    <property type="entry name" value="KYNURENINE 3-MONOOXYGENASE"/>
    <property type="match status" value="1"/>
</dbReference>
<dbReference type="RefSeq" id="XP_014663226.1">
    <property type="nucleotide sequence ID" value="XM_014807740.1"/>
</dbReference>
<reference evidence="12" key="1">
    <citation type="submission" date="2025-08" db="UniProtKB">
        <authorList>
            <consortium name="RefSeq"/>
        </authorList>
    </citation>
    <scope>IDENTIFICATION</scope>
</reference>
<comment type="catalytic activity">
    <reaction evidence="8 9">
        <text>L-kynurenine + NADPH + O2 + H(+) = 3-hydroxy-L-kynurenine + NADP(+) + H2O</text>
        <dbReference type="Rhea" id="RHEA:20545"/>
        <dbReference type="ChEBI" id="CHEBI:15377"/>
        <dbReference type="ChEBI" id="CHEBI:15378"/>
        <dbReference type="ChEBI" id="CHEBI:15379"/>
        <dbReference type="ChEBI" id="CHEBI:57783"/>
        <dbReference type="ChEBI" id="CHEBI:57959"/>
        <dbReference type="ChEBI" id="CHEBI:58125"/>
        <dbReference type="ChEBI" id="CHEBI:58349"/>
        <dbReference type="EC" id="1.14.13.9"/>
    </reaction>
</comment>